<evidence type="ECO:0000313" key="2">
    <source>
        <dbReference type="Proteomes" id="UP001597448"/>
    </source>
</evidence>
<name>A0ABW5FI02_9BACL</name>
<evidence type="ECO:0000313" key="1">
    <source>
        <dbReference type="EMBL" id="MFD2413757.1"/>
    </source>
</evidence>
<accession>A0ABW5FI02</accession>
<evidence type="ECO:0008006" key="3">
    <source>
        <dbReference type="Google" id="ProtNLM"/>
    </source>
</evidence>
<reference evidence="2" key="1">
    <citation type="journal article" date="2019" name="Int. J. Syst. Evol. Microbiol.">
        <title>The Global Catalogue of Microorganisms (GCM) 10K type strain sequencing project: providing services to taxonomists for standard genome sequencing and annotation.</title>
        <authorList>
            <consortium name="The Broad Institute Genomics Platform"/>
            <consortium name="The Broad Institute Genome Sequencing Center for Infectious Disease"/>
            <person name="Wu L."/>
            <person name="Ma J."/>
        </authorList>
    </citation>
    <scope>NUCLEOTIDE SEQUENCE [LARGE SCALE GENOMIC DNA]</scope>
    <source>
        <strain evidence="2">CCM 8725</strain>
    </source>
</reference>
<dbReference type="Proteomes" id="UP001597448">
    <property type="component" value="Unassembled WGS sequence"/>
</dbReference>
<protein>
    <recommendedName>
        <fullName evidence="3">Sulfotransferase domain-containing protein</fullName>
    </recommendedName>
</protein>
<sequence length="229" mass="26703">MKQILEGIPGMTQNPHEFYEGNPEDSGLHYQRLQLVRSGHFTAGHVYYSTRWSGMLRELKIKPLFLNRDLRDIVISYTYFITDKYPNHPLRPYLLSLPDRNQQFLALIRGIPELHYPSIAAWYGQFAGWSGEADCLQIAFEHLVDSHSSRRRTMEQLIHYLWAGKPLPLPMDTILDAMEQNINPKASYTFRTGTTGNWRTEFNEEVKTCFKEVAGHLLFPAGYETDYNW</sequence>
<dbReference type="InterPro" id="IPR027417">
    <property type="entry name" value="P-loop_NTPase"/>
</dbReference>
<proteinExistence type="predicted"/>
<gene>
    <name evidence="1" type="ORF">ACFSX3_28205</name>
</gene>
<organism evidence="1 2">
    <name type="scientific">Paenibacillus rhizoplanae</name>
    <dbReference type="NCBI Taxonomy" id="1917181"/>
    <lineage>
        <taxon>Bacteria</taxon>
        <taxon>Bacillati</taxon>
        <taxon>Bacillota</taxon>
        <taxon>Bacilli</taxon>
        <taxon>Bacillales</taxon>
        <taxon>Paenibacillaceae</taxon>
        <taxon>Paenibacillus</taxon>
    </lineage>
</organism>
<dbReference type="Gene3D" id="3.40.50.300">
    <property type="entry name" value="P-loop containing nucleotide triphosphate hydrolases"/>
    <property type="match status" value="1"/>
</dbReference>
<keyword evidence="2" id="KW-1185">Reference proteome</keyword>
<dbReference type="SUPFAM" id="SSF52540">
    <property type="entry name" value="P-loop containing nucleoside triphosphate hydrolases"/>
    <property type="match status" value="1"/>
</dbReference>
<comment type="caution">
    <text evidence="1">The sequence shown here is derived from an EMBL/GenBank/DDBJ whole genome shotgun (WGS) entry which is preliminary data.</text>
</comment>
<dbReference type="EMBL" id="JBHUKY010000077">
    <property type="protein sequence ID" value="MFD2413757.1"/>
    <property type="molecule type" value="Genomic_DNA"/>
</dbReference>
<dbReference type="RefSeq" id="WP_209992578.1">
    <property type="nucleotide sequence ID" value="NZ_JBHSVQ010000001.1"/>
</dbReference>